<accession>A0A7L5BZB0</accession>
<organism evidence="2 3">
    <name type="scientific">Pikeienuella piscinae</name>
    <dbReference type="NCBI Taxonomy" id="2748098"/>
    <lineage>
        <taxon>Bacteria</taxon>
        <taxon>Pseudomonadati</taxon>
        <taxon>Pseudomonadota</taxon>
        <taxon>Alphaproteobacteria</taxon>
        <taxon>Rhodobacterales</taxon>
        <taxon>Paracoccaceae</taxon>
        <taxon>Pikeienuella</taxon>
    </lineage>
</organism>
<name>A0A7L5BZB0_9RHOB</name>
<sequence length="312" mass="34915">MISIANCAGLFNPQSAWEHLARPRPPYFAPPTGERTRFERRIMTRTIFSQGARLAAAAAFGAALFAGGAVAQNAETTTEAADEAPAVDPEVVQAVKDMGAKLRELPAFSIKAALLWEEVFESGEKTAVIEQVRIDADPPHGLRIERFSEERSRIFYFNGEKATLWSPKIRYYADAEFKGTIAEMIAFASEKHDLELPLADLFLWGTESDDFDAITAARYVGQTLMGDRVCDHYAFRQEDIDWQIWIEDVEALLPCGYMIVDKTDDAHPIFQATVTVTPKTEFADQRFTFAPPEESQRITFATAEDMTAKDKK</sequence>
<proteinExistence type="predicted"/>
<reference evidence="2 3" key="1">
    <citation type="submission" date="2020-02" db="EMBL/GenBank/DDBJ databases">
        <title>complete genome sequence of Rhodobacteraceae bacterium.</title>
        <authorList>
            <person name="Park J."/>
            <person name="Kim Y.-S."/>
            <person name="Kim K.-H."/>
        </authorList>
    </citation>
    <scope>NUCLEOTIDE SEQUENCE [LARGE SCALE GENOMIC DNA]</scope>
    <source>
        <strain evidence="2 3">RR4-56</strain>
    </source>
</reference>
<dbReference type="KEGG" id="hdh:G5B40_09090"/>
<dbReference type="Proteomes" id="UP000503336">
    <property type="component" value="Chromosome"/>
</dbReference>
<gene>
    <name evidence="2" type="ORF">G5B40_09090</name>
</gene>
<keyword evidence="1" id="KW-0732">Signal</keyword>
<evidence type="ECO:0000313" key="2">
    <source>
        <dbReference type="EMBL" id="QIE55596.1"/>
    </source>
</evidence>
<dbReference type="RefSeq" id="WP_165097732.1">
    <property type="nucleotide sequence ID" value="NZ_CP049056.1"/>
</dbReference>
<dbReference type="AlphaFoldDB" id="A0A7L5BZB0"/>
<evidence type="ECO:0000313" key="3">
    <source>
        <dbReference type="Proteomes" id="UP000503336"/>
    </source>
</evidence>
<keyword evidence="3" id="KW-1185">Reference proteome</keyword>
<protein>
    <submittedName>
        <fullName evidence="2">DUF2092 domain-containing protein</fullName>
    </submittedName>
</protein>
<dbReference type="EMBL" id="CP049056">
    <property type="protein sequence ID" value="QIE55596.1"/>
    <property type="molecule type" value="Genomic_DNA"/>
</dbReference>
<dbReference type="Pfam" id="PF09865">
    <property type="entry name" value="DUF2092"/>
    <property type="match status" value="1"/>
</dbReference>
<evidence type="ECO:0000256" key="1">
    <source>
        <dbReference type="ARBA" id="ARBA00022729"/>
    </source>
</evidence>
<dbReference type="InterPro" id="IPR019207">
    <property type="entry name" value="DUF2092"/>
</dbReference>
<dbReference type="InterPro" id="IPR029046">
    <property type="entry name" value="LolA/LolB/LppX"/>
</dbReference>
<dbReference type="SUPFAM" id="SSF89392">
    <property type="entry name" value="Prokaryotic lipoproteins and lipoprotein localization factors"/>
    <property type="match status" value="1"/>
</dbReference>